<dbReference type="STRING" id="1280514.AXFE_31620"/>
<gene>
    <name evidence="13" type="primary">whmD2</name>
    <name evidence="11" type="synonym">whiB</name>
    <name evidence="13" type="ORF">AXFE_31620</name>
</gene>
<feature type="binding site" evidence="11">
    <location>
        <position position="38"/>
    </location>
    <ligand>
        <name>[4Fe-4S] cluster</name>
        <dbReference type="ChEBI" id="CHEBI:49883"/>
    </ligand>
</feature>
<comment type="similarity">
    <text evidence="2 11">Belongs to the WhiB family.</text>
</comment>
<dbReference type="EMBL" id="JXYS01000104">
    <property type="protein sequence ID" value="KJF16009.1"/>
    <property type="molecule type" value="Genomic_DNA"/>
</dbReference>
<keyword evidence="9 11" id="KW-1015">Disulfide bond</keyword>
<evidence type="ECO:0000256" key="6">
    <source>
        <dbReference type="ARBA" id="ARBA00023014"/>
    </source>
</evidence>
<evidence type="ECO:0000256" key="10">
    <source>
        <dbReference type="ARBA" id="ARBA00023163"/>
    </source>
</evidence>
<dbReference type="GO" id="GO:0035731">
    <property type="term" value="F:dinitrosyl-iron complex binding"/>
    <property type="evidence" value="ECO:0007669"/>
    <property type="project" value="UniProtKB-UniRule"/>
</dbReference>
<comment type="cofactor">
    <cofactor evidence="11">
        <name>[4Fe-4S] cluster</name>
        <dbReference type="ChEBI" id="CHEBI:49883"/>
    </cofactor>
    <text evidence="11">Binds 1 [4Fe-4S] cluster per subunit. Following nitrosylation of the [4Fe-4S] cluster binds 1 [4Fe-8(NO)] cluster per subunit.</text>
</comment>
<keyword evidence="3 11" id="KW-0004">4Fe-4S</keyword>
<evidence type="ECO:0000313" key="14">
    <source>
        <dbReference type="Proteomes" id="UP000032360"/>
    </source>
</evidence>
<feature type="binding site" evidence="11">
    <location>
        <position position="35"/>
    </location>
    <ligand>
        <name>[4Fe-4S] cluster</name>
        <dbReference type="ChEBI" id="CHEBI:49883"/>
    </ligand>
</feature>
<name>A0A0D8HDP9_9ACTN</name>
<evidence type="ECO:0000313" key="13">
    <source>
        <dbReference type="EMBL" id="KJF16009.1"/>
    </source>
</evidence>
<evidence type="ECO:0000256" key="8">
    <source>
        <dbReference type="ARBA" id="ARBA00023125"/>
    </source>
</evidence>
<dbReference type="GO" id="GO:0051539">
    <property type="term" value="F:4 iron, 4 sulfur cluster binding"/>
    <property type="evidence" value="ECO:0007669"/>
    <property type="project" value="UniProtKB-UniRule"/>
</dbReference>
<comment type="subcellular location">
    <subcellularLocation>
        <location evidence="1 11">Cytoplasm</location>
    </subcellularLocation>
</comment>
<evidence type="ECO:0000256" key="7">
    <source>
        <dbReference type="ARBA" id="ARBA00023015"/>
    </source>
</evidence>
<feature type="domain" description="4Fe-4S Wbl-type" evidence="12">
    <location>
        <begin position="11"/>
        <end position="68"/>
    </location>
</feature>
<dbReference type="GO" id="GO:0046872">
    <property type="term" value="F:metal ion binding"/>
    <property type="evidence" value="ECO:0007669"/>
    <property type="project" value="UniProtKB-KW"/>
</dbReference>
<keyword evidence="6 11" id="KW-0411">Iron-sulfur</keyword>
<dbReference type="Proteomes" id="UP000032360">
    <property type="component" value="Unassembled WGS sequence"/>
</dbReference>
<reference evidence="13 14" key="1">
    <citation type="submission" date="2015-01" db="EMBL/GenBank/DDBJ databases">
        <title>Draft genome of the acidophilic iron oxidizer Acidithrix ferrooxidans strain Py-F3.</title>
        <authorList>
            <person name="Poehlein A."/>
            <person name="Eisen S."/>
            <person name="Schloemann M."/>
            <person name="Johnson B.D."/>
            <person name="Daniel R."/>
            <person name="Muehling M."/>
        </authorList>
    </citation>
    <scope>NUCLEOTIDE SEQUENCE [LARGE SCALE GENOMIC DNA]</scope>
    <source>
        <strain evidence="13 14">Py-F3</strain>
    </source>
</reference>
<organism evidence="13 14">
    <name type="scientific">Acidithrix ferrooxidans</name>
    <dbReference type="NCBI Taxonomy" id="1280514"/>
    <lineage>
        <taxon>Bacteria</taxon>
        <taxon>Bacillati</taxon>
        <taxon>Actinomycetota</taxon>
        <taxon>Acidimicrobiia</taxon>
        <taxon>Acidimicrobiales</taxon>
        <taxon>Acidimicrobiaceae</taxon>
        <taxon>Acidithrix</taxon>
    </lineage>
</organism>
<comment type="caution">
    <text evidence="13">The sequence shown here is derived from an EMBL/GenBank/DDBJ whole genome shotgun (WGS) entry which is preliminary data.</text>
</comment>
<dbReference type="GO" id="GO:0045454">
    <property type="term" value="P:cell redox homeostasis"/>
    <property type="evidence" value="ECO:0007669"/>
    <property type="project" value="TreeGrafter"/>
</dbReference>
<keyword evidence="8 11" id="KW-0238">DNA-binding</keyword>
<evidence type="ECO:0000256" key="9">
    <source>
        <dbReference type="ARBA" id="ARBA00023157"/>
    </source>
</evidence>
<dbReference type="HAMAP" id="MF_01479">
    <property type="entry name" value="WhiB"/>
    <property type="match status" value="1"/>
</dbReference>
<feature type="binding site" evidence="11">
    <location>
        <position position="44"/>
    </location>
    <ligand>
        <name>[4Fe-4S] cluster</name>
        <dbReference type="ChEBI" id="CHEBI:49883"/>
    </ligand>
</feature>
<keyword evidence="4 11" id="KW-0479">Metal-binding</keyword>
<dbReference type="GO" id="GO:0045892">
    <property type="term" value="P:negative regulation of DNA-templated transcription"/>
    <property type="evidence" value="ECO:0007669"/>
    <property type="project" value="TreeGrafter"/>
</dbReference>
<keyword evidence="11" id="KW-0963">Cytoplasm</keyword>
<evidence type="ECO:0000256" key="3">
    <source>
        <dbReference type="ARBA" id="ARBA00022485"/>
    </source>
</evidence>
<dbReference type="PROSITE" id="PS51674">
    <property type="entry name" value="4FE4S_WBL"/>
    <property type="match status" value="1"/>
</dbReference>
<sequence>MRDTSWMGNGNCRNLPPDLFFPTDGAGVEVAKRICEGCPVLDICLDYAIENHVDHGVWGGESERSRRRIARQRRVHLRSKQSLRDL</sequence>
<dbReference type="GO" id="GO:0003677">
    <property type="term" value="F:DNA binding"/>
    <property type="evidence" value="ECO:0007669"/>
    <property type="project" value="UniProtKB-UniRule"/>
</dbReference>
<evidence type="ECO:0000256" key="4">
    <source>
        <dbReference type="ARBA" id="ARBA00022723"/>
    </source>
</evidence>
<evidence type="ECO:0000259" key="12">
    <source>
        <dbReference type="PROSITE" id="PS51674"/>
    </source>
</evidence>
<keyword evidence="14" id="KW-1185">Reference proteome</keyword>
<keyword evidence="5 11" id="KW-0408">Iron</keyword>
<accession>A0A0D8HDP9</accession>
<evidence type="ECO:0000256" key="5">
    <source>
        <dbReference type="ARBA" id="ARBA00023004"/>
    </source>
</evidence>
<evidence type="ECO:0000256" key="11">
    <source>
        <dbReference type="HAMAP-Rule" id="MF_01479"/>
    </source>
</evidence>
<dbReference type="InterPro" id="IPR034768">
    <property type="entry name" value="4FE4S_WBL"/>
</dbReference>
<comment type="function">
    <text evidence="11">Acts as a transcriptional regulator. Probably redox-responsive. The apo- but not holo-form probably binds DNA.</text>
</comment>
<dbReference type="GO" id="GO:0005737">
    <property type="term" value="C:cytoplasm"/>
    <property type="evidence" value="ECO:0007669"/>
    <property type="project" value="UniProtKB-SubCell"/>
</dbReference>
<comment type="PTM">
    <text evidence="11">The Fe-S cluster can be nitrosylated by nitric oxide (NO).</text>
</comment>
<dbReference type="PANTHER" id="PTHR38839">
    <property type="entry name" value="TRANSCRIPTIONAL REGULATOR WHID-RELATED"/>
    <property type="match status" value="1"/>
</dbReference>
<dbReference type="Pfam" id="PF02467">
    <property type="entry name" value="Whib"/>
    <property type="match status" value="1"/>
</dbReference>
<dbReference type="GO" id="GO:0047134">
    <property type="term" value="F:protein-disulfide reductase [NAD(P)H] activity"/>
    <property type="evidence" value="ECO:0007669"/>
    <property type="project" value="TreeGrafter"/>
</dbReference>
<evidence type="ECO:0000256" key="2">
    <source>
        <dbReference type="ARBA" id="ARBA00006597"/>
    </source>
</evidence>
<comment type="PTM">
    <text evidence="11">Upon Fe-S cluster removal intramolecular disulfide bonds are formed.</text>
</comment>
<keyword evidence="7 11" id="KW-0805">Transcription regulation</keyword>
<keyword evidence="10 11" id="KW-0804">Transcription</keyword>
<feature type="binding site" evidence="11">
    <location>
        <position position="12"/>
    </location>
    <ligand>
        <name>[4Fe-4S] cluster</name>
        <dbReference type="ChEBI" id="CHEBI:49883"/>
    </ligand>
</feature>
<dbReference type="InterPro" id="IPR003482">
    <property type="entry name" value="Whib"/>
</dbReference>
<dbReference type="AlphaFoldDB" id="A0A0D8HDP9"/>
<protein>
    <recommendedName>
        <fullName evidence="11">Transcriptional regulator WhiB</fullName>
    </recommendedName>
</protein>
<proteinExistence type="inferred from homology"/>
<evidence type="ECO:0000256" key="1">
    <source>
        <dbReference type="ARBA" id="ARBA00004496"/>
    </source>
</evidence>